<dbReference type="InterPro" id="IPR029036">
    <property type="entry name" value="P5CR_dimer"/>
</dbReference>
<evidence type="ECO:0000313" key="8">
    <source>
        <dbReference type="EMBL" id="MFC5386706.1"/>
    </source>
</evidence>
<dbReference type="SUPFAM" id="SSF48179">
    <property type="entry name" value="6-phosphogluconate dehydrogenase C-terminal domain-like"/>
    <property type="match status" value="1"/>
</dbReference>
<evidence type="ECO:0000259" key="7">
    <source>
        <dbReference type="Pfam" id="PF14748"/>
    </source>
</evidence>
<keyword evidence="4" id="KW-0028">Amino-acid biosynthesis</keyword>
<comment type="catalytic activity">
    <reaction evidence="4">
        <text>L-proline + NAD(+) = (S)-1-pyrroline-5-carboxylate + NADH + 2 H(+)</text>
        <dbReference type="Rhea" id="RHEA:14105"/>
        <dbReference type="ChEBI" id="CHEBI:15378"/>
        <dbReference type="ChEBI" id="CHEBI:17388"/>
        <dbReference type="ChEBI" id="CHEBI:57540"/>
        <dbReference type="ChEBI" id="CHEBI:57945"/>
        <dbReference type="ChEBI" id="CHEBI:60039"/>
        <dbReference type="EC" id="1.5.1.2"/>
    </reaction>
</comment>
<dbReference type="Pfam" id="PF03807">
    <property type="entry name" value="F420_oxidored"/>
    <property type="match status" value="1"/>
</dbReference>
<evidence type="ECO:0000313" key="9">
    <source>
        <dbReference type="Proteomes" id="UP001596016"/>
    </source>
</evidence>
<comment type="catalytic activity">
    <reaction evidence="4">
        <text>L-proline + NADP(+) = (S)-1-pyrroline-5-carboxylate + NADPH + 2 H(+)</text>
        <dbReference type="Rhea" id="RHEA:14109"/>
        <dbReference type="ChEBI" id="CHEBI:15378"/>
        <dbReference type="ChEBI" id="CHEBI:17388"/>
        <dbReference type="ChEBI" id="CHEBI:57783"/>
        <dbReference type="ChEBI" id="CHEBI:58349"/>
        <dbReference type="ChEBI" id="CHEBI:60039"/>
        <dbReference type="EC" id="1.5.1.2"/>
    </reaction>
</comment>
<keyword evidence="3 4" id="KW-0560">Oxidoreductase</keyword>
<dbReference type="RefSeq" id="WP_378229942.1">
    <property type="nucleotide sequence ID" value="NZ_JBHSLL010000039.1"/>
</dbReference>
<dbReference type="NCBIfam" id="TIGR00112">
    <property type="entry name" value="proC"/>
    <property type="match status" value="1"/>
</dbReference>
<organism evidence="8 9">
    <name type="scientific">Aquamicrobium segne</name>
    <dbReference type="NCBI Taxonomy" id="469547"/>
    <lineage>
        <taxon>Bacteria</taxon>
        <taxon>Pseudomonadati</taxon>
        <taxon>Pseudomonadota</taxon>
        <taxon>Alphaproteobacteria</taxon>
        <taxon>Hyphomicrobiales</taxon>
        <taxon>Phyllobacteriaceae</taxon>
        <taxon>Aquamicrobium</taxon>
    </lineage>
</organism>
<evidence type="ECO:0000256" key="3">
    <source>
        <dbReference type="ARBA" id="ARBA00023002"/>
    </source>
</evidence>
<dbReference type="InterPro" id="IPR036291">
    <property type="entry name" value="NAD(P)-bd_dom_sf"/>
</dbReference>
<comment type="caution">
    <text evidence="8">The sequence shown here is derived from an EMBL/GenBank/DDBJ whole genome shotgun (WGS) entry which is preliminary data.</text>
</comment>
<dbReference type="Pfam" id="PF14748">
    <property type="entry name" value="P5CR_dimer"/>
    <property type="match status" value="1"/>
</dbReference>
<dbReference type="PANTHER" id="PTHR11645:SF0">
    <property type="entry name" value="PYRROLINE-5-CARBOXYLATE REDUCTASE 3"/>
    <property type="match status" value="1"/>
</dbReference>
<comment type="pathway">
    <text evidence="4">Amino-acid biosynthesis; L-proline biosynthesis; L-proline from L-glutamate 5-semialdehyde: step 1/1.</text>
</comment>
<dbReference type="Gene3D" id="3.40.50.720">
    <property type="entry name" value="NAD(P)-binding Rossmann-like Domain"/>
    <property type="match status" value="1"/>
</dbReference>
<dbReference type="PANTHER" id="PTHR11645">
    <property type="entry name" value="PYRROLINE-5-CARBOXYLATE REDUCTASE"/>
    <property type="match status" value="1"/>
</dbReference>
<dbReference type="Gene3D" id="1.10.3730.10">
    <property type="entry name" value="ProC C-terminal domain-like"/>
    <property type="match status" value="1"/>
</dbReference>
<dbReference type="PIRSF" id="PIRSF000193">
    <property type="entry name" value="Pyrrol-5-carb_rd"/>
    <property type="match status" value="1"/>
</dbReference>
<dbReference type="EC" id="1.5.1.2" evidence="4 5"/>
<keyword evidence="4" id="KW-0641">Proline biosynthesis</keyword>
<keyword evidence="2 4" id="KW-0521">NADP</keyword>
<accession>A0ABW0GYG1</accession>
<dbReference type="EMBL" id="JBHSLL010000039">
    <property type="protein sequence ID" value="MFC5386706.1"/>
    <property type="molecule type" value="Genomic_DNA"/>
</dbReference>
<gene>
    <name evidence="4 8" type="primary">proC</name>
    <name evidence="8" type="ORF">ACFPLB_12115</name>
</gene>
<evidence type="ECO:0000256" key="4">
    <source>
        <dbReference type="HAMAP-Rule" id="MF_01925"/>
    </source>
</evidence>
<dbReference type="InterPro" id="IPR028939">
    <property type="entry name" value="P5C_Rdtase_cat_N"/>
</dbReference>
<name>A0ABW0GYG1_9HYPH</name>
<keyword evidence="9" id="KW-1185">Reference proteome</keyword>
<keyword evidence="4" id="KW-0963">Cytoplasm</keyword>
<dbReference type="HAMAP" id="MF_01925">
    <property type="entry name" value="P5C_reductase"/>
    <property type="match status" value="1"/>
</dbReference>
<feature type="domain" description="Pyrroline-5-carboxylate reductase catalytic N-terminal" evidence="6">
    <location>
        <begin position="6"/>
        <end position="100"/>
    </location>
</feature>
<evidence type="ECO:0000256" key="5">
    <source>
        <dbReference type="NCBIfam" id="TIGR00112"/>
    </source>
</evidence>
<sequence length="271" mass="28100">MSTRLVLVGCGHMGHAMLAGWIASGKIAAHEIIVVEPNEVLRNRAAALGCTVAPDAGTLPQDLAPDIIVIAVKPQAIEEVLAHYTRFGNGKTAFVSIAAGTGVATFEKILGDKTPIIRCMPNIPAAIGKGMMVVFATDRVTETARAFVADLLSASGEVATIDDEKLMDAVTAVSGSGPGYVFHFIEALTAAARAAGLPDKTAARLALQTIYGSAVMAVESGEEPGVLRQKVTSYKGTTAAGLDVLMGENGLTRLLTETVEAARKRSIELGS</sequence>
<comment type="similarity">
    <text evidence="1 4">Belongs to the pyrroline-5-carboxylate reductase family.</text>
</comment>
<dbReference type="SUPFAM" id="SSF51735">
    <property type="entry name" value="NAD(P)-binding Rossmann-fold domains"/>
    <property type="match status" value="1"/>
</dbReference>
<comment type="subcellular location">
    <subcellularLocation>
        <location evidence="4">Cytoplasm</location>
    </subcellularLocation>
</comment>
<evidence type="ECO:0000256" key="1">
    <source>
        <dbReference type="ARBA" id="ARBA00005525"/>
    </source>
</evidence>
<protein>
    <recommendedName>
        <fullName evidence="4 5">Pyrroline-5-carboxylate reductase</fullName>
        <shortName evidence="4">P5C reductase</shortName>
        <shortName evidence="4">P5CR</shortName>
        <ecNumber evidence="4 5">1.5.1.2</ecNumber>
    </recommendedName>
    <alternativeName>
        <fullName evidence="4">PCA reductase</fullName>
    </alternativeName>
</protein>
<dbReference type="GO" id="GO:0004735">
    <property type="term" value="F:pyrroline-5-carboxylate reductase activity"/>
    <property type="evidence" value="ECO:0007669"/>
    <property type="project" value="UniProtKB-EC"/>
</dbReference>
<evidence type="ECO:0000256" key="2">
    <source>
        <dbReference type="ARBA" id="ARBA00022857"/>
    </source>
</evidence>
<evidence type="ECO:0000259" key="6">
    <source>
        <dbReference type="Pfam" id="PF03807"/>
    </source>
</evidence>
<proteinExistence type="inferred from homology"/>
<comment type="function">
    <text evidence="4">Catalyzes the reduction of 1-pyrroline-5-carboxylate (PCA) to L-proline.</text>
</comment>
<reference evidence="9" key="1">
    <citation type="journal article" date="2019" name="Int. J. Syst. Evol. Microbiol.">
        <title>The Global Catalogue of Microorganisms (GCM) 10K type strain sequencing project: providing services to taxonomists for standard genome sequencing and annotation.</title>
        <authorList>
            <consortium name="The Broad Institute Genomics Platform"/>
            <consortium name="The Broad Institute Genome Sequencing Center for Infectious Disease"/>
            <person name="Wu L."/>
            <person name="Ma J."/>
        </authorList>
    </citation>
    <scope>NUCLEOTIDE SEQUENCE [LARGE SCALE GENOMIC DNA]</scope>
    <source>
        <strain evidence="9">CGMCC 4.1415</strain>
    </source>
</reference>
<dbReference type="Proteomes" id="UP001596016">
    <property type="component" value="Unassembled WGS sequence"/>
</dbReference>
<feature type="domain" description="Pyrroline-5-carboxylate reductase dimerisation" evidence="7">
    <location>
        <begin position="164"/>
        <end position="269"/>
    </location>
</feature>
<dbReference type="InterPro" id="IPR008927">
    <property type="entry name" value="6-PGluconate_DH-like_C_sf"/>
</dbReference>
<dbReference type="InterPro" id="IPR000304">
    <property type="entry name" value="Pyrroline-COOH_reductase"/>
</dbReference>